<gene>
    <name evidence="2" type="ORF">RFI_24558</name>
</gene>
<dbReference type="Proteomes" id="UP000023152">
    <property type="component" value="Unassembled WGS sequence"/>
</dbReference>
<evidence type="ECO:0000313" key="2">
    <source>
        <dbReference type="EMBL" id="ETO12817.1"/>
    </source>
</evidence>
<keyword evidence="1" id="KW-0812">Transmembrane</keyword>
<keyword evidence="3" id="KW-1185">Reference proteome</keyword>
<evidence type="ECO:0000313" key="3">
    <source>
        <dbReference type="Proteomes" id="UP000023152"/>
    </source>
</evidence>
<sequence length="122" mass="13334">MDGKDNRGVEVIDMFVFMPRLKLESGLVPNEEGMGFVLGLILTLVLILVLGVPWRVPKGVIPIDNVLLGMPIPIPGMEVLVPKGLKVDINELSDVVSCGLIFMFIFEFGFMLAKFICCSGLP</sequence>
<protein>
    <submittedName>
        <fullName evidence="2">Uncharacterized protein</fullName>
    </submittedName>
</protein>
<feature type="transmembrane region" description="Helical" evidence="1">
    <location>
        <begin position="33"/>
        <end position="52"/>
    </location>
</feature>
<evidence type="ECO:0000256" key="1">
    <source>
        <dbReference type="SAM" id="Phobius"/>
    </source>
</evidence>
<feature type="transmembrane region" description="Helical" evidence="1">
    <location>
        <begin position="95"/>
        <end position="116"/>
    </location>
</feature>
<keyword evidence="1" id="KW-1133">Transmembrane helix</keyword>
<proteinExistence type="predicted"/>
<keyword evidence="1" id="KW-0472">Membrane</keyword>
<reference evidence="2 3" key="1">
    <citation type="journal article" date="2013" name="Curr. Biol.">
        <title>The Genome of the Foraminiferan Reticulomyxa filosa.</title>
        <authorList>
            <person name="Glockner G."/>
            <person name="Hulsmann N."/>
            <person name="Schleicher M."/>
            <person name="Noegel A.A."/>
            <person name="Eichinger L."/>
            <person name="Gallinger C."/>
            <person name="Pawlowski J."/>
            <person name="Sierra R."/>
            <person name="Euteneuer U."/>
            <person name="Pillet L."/>
            <person name="Moustafa A."/>
            <person name="Platzer M."/>
            <person name="Groth M."/>
            <person name="Szafranski K."/>
            <person name="Schliwa M."/>
        </authorList>
    </citation>
    <scope>NUCLEOTIDE SEQUENCE [LARGE SCALE GENOMIC DNA]</scope>
</reference>
<name>X6MHB1_RETFI</name>
<organism evidence="2 3">
    <name type="scientific">Reticulomyxa filosa</name>
    <dbReference type="NCBI Taxonomy" id="46433"/>
    <lineage>
        <taxon>Eukaryota</taxon>
        <taxon>Sar</taxon>
        <taxon>Rhizaria</taxon>
        <taxon>Retaria</taxon>
        <taxon>Foraminifera</taxon>
        <taxon>Monothalamids</taxon>
        <taxon>Reticulomyxidae</taxon>
        <taxon>Reticulomyxa</taxon>
    </lineage>
</organism>
<dbReference type="EMBL" id="ASPP01021049">
    <property type="protein sequence ID" value="ETO12817.1"/>
    <property type="molecule type" value="Genomic_DNA"/>
</dbReference>
<accession>X6MHB1</accession>
<comment type="caution">
    <text evidence="2">The sequence shown here is derived from an EMBL/GenBank/DDBJ whole genome shotgun (WGS) entry which is preliminary data.</text>
</comment>
<dbReference type="AlphaFoldDB" id="X6MHB1"/>